<dbReference type="InterPro" id="IPR011008">
    <property type="entry name" value="Dimeric_a/b-barrel"/>
</dbReference>
<evidence type="ECO:0000259" key="2">
    <source>
        <dbReference type="Pfam" id="PF03795"/>
    </source>
</evidence>
<comment type="similarity">
    <text evidence="1">Belongs to the YciI family.</text>
</comment>
<comment type="caution">
    <text evidence="3">The sequence shown here is derived from an EMBL/GenBank/DDBJ whole genome shotgun (WGS) entry which is preliminary data.</text>
</comment>
<evidence type="ECO:0000313" key="4">
    <source>
        <dbReference type="Proteomes" id="UP001500751"/>
    </source>
</evidence>
<dbReference type="Gene3D" id="3.30.70.1060">
    <property type="entry name" value="Dimeric alpha+beta barrel"/>
    <property type="match status" value="1"/>
</dbReference>
<reference evidence="4" key="1">
    <citation type="journal article" date="2019" name="Int. J. Syst. Evol. Microbiol.">
        <title>The Global Catalogue of Microorganisms (GCM) 10K type strain sequencing project: providing services to taxonomists for standard genome sequencing and annotation.</title>
        <authorList>
            <consortium name="The Broad Institute Genomics Platform"/>
            <consortium name="The Broad Institute Genome Sequencing Center for Infectious Disease"/>
            <person name="Wu L."/>
            <person name="Ma J."/>
        </authorList>
    </citation>
    <scope>NUCLEOTIDE SEQUENCE [LARGE SCALE GENOMIC DNA]</scope>
    <source>
        <strain evidence="4">JCM 16014</strain>
    </source>
</reference>
<dbReference type="PANTHER" id="PTHR35174">
    <property type="entry name" value="BLL7171 PROTEIN-RELATED"/>
    <property type="match status" value="1"/>
</dbReference>
<sequence length="135" mass="14407">MPKFMVLMPGGPESEAGAMPPPEIVAAMTAYNEQLAKAGVLLAAEGLKPTSAAAKVRFDDTERRTVIDGPFTEAKELVAGYWLLETSSMAEALEWVKRAPLGGCVTLEVRPIFDPAELGPEFTAALTEAEQQLGE</sequence>
<proteinExistence type="inferred from homology"/>
<evidence type="ECO:0000313" key="3">
    <source>
        <dbReference type="EMBL" id="GAA2012631.1"/>
    </source>
</evidence>
<protein>
    <submittedName>
        <fullName evidence="3">YciI family protein</fullName>
    </submittedName>
</protein>
<accession>A0ABP5F4I6</accession>
<dbReference type="Proteomes" id="UP001500751">
    <property type="component" value="Unassembled WGS sequence"/>
</dbReference>
<evidence type="ECO:0000256" key="1">
    <source>
        <dbReference type="ARBA" id="ARBA00007689"/>
    </source>
</evidence>
<feature type="domain" description="YCII-related" evidence="2">
    <location>
        <begin position="4"/>
        <end position="114"/>
    </location>
</feature>
<organism evidence="3 4">
    <name type="scientific">Catenulispora yoronensis</name>
    <dbReference type="NCBI Taxonomy" id="450799"/>
    <lineage>
        <taxon>Bacteria</taxon>
        <taxon>Bacillati</taxon>
        <taxon>Actinomycetota</taxon>
        <taxon>Actinomycetes</taxon>
        <taxon>Catenulisporales</taxon>
        <taxon>Catenulisporaceae</taxon>
        <taxon>Catenulispora</taxon>
    </lineage>
</organism>
<dbReference type="SUPFAM" id="SSF54909">
    <property type="entry name" value="Dimeric alpha+beta barrel"/>
    <property type="match status" value="1"/>
</dbReference>
<gene>
    <name evidence="3" type="ORF">GCM10009839_03870</name>
</gene>
<keyword evidence="4" id="KW-1185">Reference proteome</keyword>
<dbReference type="Pfam" id="PF03795">
    <property type="entry name" value="YCII"/>
    <property type="match status" value="1"/>
</dbReference>
<dbReference type="RefSeq" id="WP_344663702.1">
    <property type="nucleotide sequence ID" value="NZ_BAAAQN010000002.1"/>
</dbReference>
<name>A0ABP5F4I6_9ACTN</name>
<dbReference type="InterPro" id="IPR005545">
    <property type="entry name" value="YCII"/>
</dbReference>
<dbReference type="EMBL" id="BAAAQN010000002">
    <property type="protein sequence ID" value="GAA2012631.1"/>
    <property type="molecule type" value="Genomic_DNA"/>
</dbReference>
<dbReference type="PANTHER" id="PTHR35174:SF4">
    <property type="entry name" value="BLL7163 PROTEIN"/>
    <property type="match status" value="1"/>
</dbReference>